<evidence type="ECO:0000256" key="4">
    <source>
        <dbReference type="ARBA" id="ARBA00022692"/>
    </source>
</evidence>
<feature type="transmembrane region" description="Helical" evidence="10">
    <location>
        <begin position="176"/>
        <end position="202"/>
    </location>
</feature>
<organism evidence="12 13">
    <name type="scientific">Sphingomonas naasensis</name>
    <dbReference type="NCBI Taxonomy" id="1344951"/>
    <lineage>
        <taxon>Bacteria</taxon>
        <taxon>Pseudomonadati</taxon>
        <taxon>Pseudomonadota</taxon>
        <taxon>Alphaproteobacteria</taxon>
        <taxon>Sphingomonadales</taxon>
        <taxon>Sphingomonadaceae</taxon>
        <taxon>Sphingomonas</taxon>
    </lineage>
</organism>
<evidence type="ECO:0000256" key="2">
    <source>
        <dbReference type="ARBA" id="ARBA00022448"/>
    </source>
</evidence>
<evidence type="ECO:0000256" key="9">
    <source>
        <dbReference type="ARBA" id="ARBA00023201"/>
    </source>
</evidence>
<dbReference type="GO" id="GO:0015386">
    <property type="term" value="F:potassium:proton antiporter activity"/>
    <property type="evidence" value="ECO:0007669"/>
    <property type="project" value="TreeGrafter"/>
</dbReference>
<sequence>MTFFESLVALLLLAVVLLQVARRTSIPYPTMLATAGVIVALVPGSPAIALEGHTALALFIAPVLLDAAFDFPLAAIRRLWRPLVALAVVAVLLTTAVVAWIGWAFAGLPIAAAITLGAIVAPPDAAAATTVLRSASLPRRAVQELTGESLLNDATALLLFSAAVAIQSHGGIDGGVALRLGFAVPGGIALGLFCAWAFRYIIPYTRGSFGGNLLEFVNTFVAWLVAERLGLSAVLCVVTMAMFIANDPKMGIDARNRVQSFAVWGVAVFVLNVVAFLLMGMQVRAIVGGMDPDRLREAAGVAGMIVAGVVVTRIVWVLTYNRLAAHFRWLRGDEKPASFAQGVVVGWCGMRGLVTLATSFALPADFPQRDLIVLSAFAVVLATLVVQGLTLTPLIRLLGLGEGDDDHERIAAQRALAEAALAAIGDTPGQVAADMRRHFEIDRDALDGRGAACADYNERQRLKLKAIAAERARLGALRDSDAIGADEFERQQEALDWHELAIGPAARQTIEEG</sequence>
<dbReference type="OrthoDB" id="9809206at2"/>
<dbReference type="GO" id="GO:0051453">
    <property type="term" value="P:regulation of intracellular pH"/>
    <property type="evidence" value="ECO:0007669"/>
    <property type="project" value="TreeGrafter"/>
</dbReference>
<evidence type="ECO:0000256" key="6">
    <source>
        <dbReference type="ARBA" id="ARBA00023053"/>
    </source>
</evidence>
<keyword evidence="13" id="KW-1185">Reference proteome</keyword>
<gene>
    <name evidence="12" type="ORF">E5A74_15990</name>
</gene>
<reference evidence="12 13" key="1">
    <citation type="submission" date="2019-04" db="EMBL/GenBank/DDBJ databases">
        <title>Sphingomonas psychrotolerans sp. nov., isolated from soil in the Tianshan Mountains, Xinjiang, China.</title>
        <authorList>
            <person name="Luo Y."/>
            <person name="Sheng H."/>
        </authorList>
    </citation>
    <scope>NUCLEOTIDE SEQUENCE [LARGE SCALE GENOMIC DNA]</scope>
    <source>
        <strain evidence="12 13">KIS18-15</strain>
    </source>
</reference>
<dbReference type="GO" id="GO:0005886">
    <property type="term" value="C:plasma membrane"/>
    <property type="evidence" value="ECO:0007669"/>
    <property type="project" value="UniProtKB-SubCell"/>
</dbReference>
<dbReference type="AlphaFoldDB" id="A0A4S1WEY8"/>
<feature type="transmembrane region" description="Helical" evidence="10">
    <location>
        <begin position="258"/>
        <end position="278"/>
    </location>
</feature>
<feature type="domain" description="Cation/H+ exchanger transmembrane" evidence="11">
    <location>
        <begin position="11"/>
        <end position="395"/>
    </location>
</feature>
<dbReference type="GO" id="GO:0015385">
    <property type="term" value="F:sodium:proton antiporter activity"/>
    <property type="evidence" value="ECO:0007669"/>
    <property type="project" value="InterPro"/>
</dbReference>
<dbReference type="PANTHER" id="PTHR10110:SF86">
    <property type="entry name" value="SODIUM_HYDROGEN EXCHANGER 7"/>
    <property type="match status" value="1"/>
</dbReference>
<dbReference type="Proteomes" id="UP000309848">
    <property type="component" value="Unassembled WGS sequence"/>
</dbReference>
<evidence type="ECO:0000256" key="5">
    <source>
        <dbReference type="ARBA" id="ARBA00022989"/>
    </source>
</evidence>
<dbReference type="Gene3D" id="6.10.140.1330">
    <property type="match status" value="1"/>
</dbReference>
<proteinExistence type="predicted"/>
<dbReference type="PANTHER" id="PTHR10110">
    <property type="entry name" value="SODIUM/HYDROGEN EXCHANGER"/>
    <property type="match status" value="1"/>
</dbReference>
<keyword evidence="9" id="KW-0739">Sodium transport</keyword>
<evidence type="ECO:0000256" key="1">
    <source>
        <dbReference type="ARBA" id="ARBA00004651"/>
    </source>
</evidence>
<keyword evidence="6" id="KW-0915">Sodium</keyword>
<keyword evidence="2" id="KW-0813">Transport</keyword>
<dbReference type="InterPro" id="IPR018422">
    <property type="entry name" value="Cation/H_exchanger_CPA1"/>
</dbReference>
<keyword evidence="5 10" id="KW-1133">Transmembrane helix</keyword>
<dbReference type="EMBL" id="SRXU01000007">
    <property type="protein sequence ID" value="TGX40070.1"/>
    <property type="molecule type" value="Genomic_DNA"/>
</dbReference>
<dbReference type="InterPro" id="IPR006153">
    <property type="entry name" value="Cation/H_exchanger_TM"/>
</dbReference>
<evidence type="ECO:0000313" key="13">
    <source>
        <dbReference type="Proteomes" id="UP000309848"/>
    </source>
</evidence>
<evidence type="ECO:0000256" key="3">
    <source>
        <dbReference type="ARBA" id="ARBA00022475"/>
    </source>
</evidence>
<evidence type="ECO:0000256" key="8">
    <source>
        <dbReference type="ARBA" id="ARBA00023136"/>
    </source>
</evidence>
<evidence type="ECO:0000256" key="10">
    <source>
        <dbReference type="SAM" id="Phobius"/>
    </source>
</evidence>
<feature type="transmembrane region" description="Helical" evidence="10">
    <location>
        <begin position="83"/>
        <end position="104"/>
    </location>
</feature>
<feature type="transmembrane region" description="Helical" evidence="10">
    <location>
        <begin position="372"/>
        <end position="391"/>
    </location>
</feature>
<dbReference type="RefSeq" id="WP_135986625.1">
    <property type="nucleotide sequence ID" value="NZ_JAASQM010000001.1"/>
</dbReference>
<name>A0A4S1WEY8_9SPHN</name>
<accession>A0A4S1WEY8</accession>
<dbReference type="Pfam" id="PF00999">
    <property type="entry name" value="Na_H_Exchanger"/>
    <property type="match status" value="1"/>
</dbReference>
<comment type="subcellular location">
    <subcellularLocation>
        <location evidence="1">Cell membrane</location>
        <topology evidence="1">Multi-pass membrane protein</topology>
    </subcellularLocation>
</comment>
<feature type="transmembrane region" description="Helical" evidence="10">
    <location>
        <begin position="222"/>
        <end position="246"/>
    </location>
</feature>
<comment type="caution">
    <text evidence="12">The sequence shown here is derived from an EMBL/GenBank/DDBJ whole genome shotgun (WGS) entry which is preliminary data.</text>
</comment>
<feature type="transmembrane region" description="Helical" evidence="10">
    <location>
        <begin position="47"/>
        <end position="71"/>
    </location>
</feature>
<keyword evidence="4 10" id="KW-0812">Transmembrane</keyword>
<evidence type="ECO:0000259" key="11">
    <source>
        <dbReference type="Pfam" id="PF00999"/>
    </source>
</evidence>
<keyword evidence="7" id="KW-0406">Ion transport</keyword>
<keyword evidence="8 10" id="KW-0472">Membrane</keyword>
<keyword evidence="3" id="KW-1003">Cell membrane</keyword>
<evidence type="ECO:0000313" key="12">
    <source>
        <dbReference type="EMBL" id="TGX40070.1"/>
    </source>
</evidence>
<evidence type="ECO:0000256" key="7">
    <source>
        <dbReference type="ARBA" id="ARBA00023065"/>
    </source>
</evidence>
<feature type="transmembrane region" description="Helical" evidence="10">
    <location>
        <begin position="298"/>
        <end position="318"/>
    </location>
</feature>
<protein>
    <submittedName>
        <fullName evidence="12">Sodium:proton antiporter</fullName>
    </submittedName>
</protein>
<feature type="transmembrane region" description="Helical" evidence="10">
    <location>
        <begin position="110"/>
        <end position="132"/>
    </location>
</feature>
<dbReference type="GO" id="GO:0098719">
    <property type="term" value="P:sodium ion import across plasma membrane"/>
    <property type="evidence" value="ECO:0007669"/>
    <property type="project" value="TreeGrafter"/>
</dbReference>